<feature type="region of interest" description="Disordered" evidence="1">
    <location>
        <begin position="497"/>
        <end position="521"/>
    </location>
</feature>
<feature type="region of interest" description="Disordered" evidence="1">
    <location>
        <begin position="652"/>
        <end position="672"/>
    </location>
</feature>
<evidence type="ECO:0000256" key="1">
    <source>
        <dbReference type="SAM" id="MobiDB-lite"/>
    </source>
</evidence>
<dbReference type="PANTHER" id="PTHR24559:SF444">
    <property type="entry name" value="REVERSE TRANSCRIPTASE DOMAIN-CONTAINING PROTEIN"/>
    <property type="match status" value="1"/>
</dbReference>
<organism evidence="2 3">
    <name type="scientific">Tenebrio molitor</name>
    <name type="common">Yellow mealworm beetle</name>
    <dbReference type="NCBI Taxonomy" id="7067"/>
    <lineage>
        <taxon>Eukaryota</taxon>
        <taxon>Metazoa</taxon>
        <taxon>Ecdysozoa</taxon>
        <taxon>Arthropoda</taxon>
        <taxon>Hexapoda</taxon>
        <taxon>Insecta</taxon>
        <taxon>Pterygota</taxon>
        <taxon>Neoptera</taxon>
        <taxon>Endopterygota</taxon>
        <taxon>Coleoptera</taxon>
        <taxon>Polyphaga</taxon>
        <taxon>Cucujiformia</taxon>
        <taxon>Tenebrionidae</taxon>
        <taxon>Tenebrio</taxon>
    </lineage>
</organism>
<reference evidence="2" key="2">
    <citation type="submission" date="2021-08" db="EMBL/GenBank/DDBJ databases">
        <authorList>
            <person name="Eriksson T."/>
        </authorList>
    </citation>
    <scope>NUCLEOTIDE SEQUENCE</scope>
    <source>
        <strain evidence="2">Stoneville</strain>
        <tissue evidence="2">Whole head</tissue>
    </source>
</reference>
<dbReference type="SUPFAM" id="SSF56672">
    <property type="entry name" value="DNA/RNA polymerases"/>
    <property type="match status" value="1"/>
</dbReference>
<name>A0A8J6HFP6_TENMO</name>
<evidence type="ECO:0008006" key="4">
    <source>
        <dbReference type="Google" id="ProtNLM"/>
    </source>
</evidence>
<protein>
    <recommendedName>
        <fullName evidence="4">Retrotransposon gag domain-containing protein</fullName>
    </recommendedName>
</protein>
<comment type="caution">
    <text evidence="2">The sequence shown here is derived from an EMBL/GenBank/DDBJ whole genome shotgun (WGS) entry which is preliminary data.</text>
</comment>
<evidence type="ECO:0000313" key="2">
    <source>
        <dbReference type="EMBL" id="KAH0813537.1"/>
    </source>
</evidence>
<evidence type="ECO:0000313" key="3">
    <source>
        <dbReference type="Proteomes" id="UP000719412"/>
    </source>
</evidence>
<proteinExistence type="predicted"/>
<dbReference type="PANTHER" id="PTHR24559">
    <property type="entry name" value="TRANSPOSON TY3-I GAG-POL POLYPROTEIN"/>
    <property type="match status" value="1"/>
</dbReference>
<keyword evidence="3" id="KW-1185">Reference proteome</keyword>
<accession>A0A8J6HFP6</accession>
<dbReference type="EMBL" id="JABDTM020025187">
    <property type="protein sequence ID" value="KAH0813537.1"/>
    <property type="molecule type" value="Genomic_DNA"/>
</dbReference>
<sequence length="672" mass="75405">MCTHETVFTLHVGDITLATDAIVTDAEIGDIDLLIGQPLIDKVTHELSRSTLNDAEERPHFLVYQEVTLPANSSTLVQVDILGADVSANAPGGKIWVTNLGDRDVTLQRAKLIGRGDVCEEVPEVEITKVRKLGKVQDLLDAGIVRESTSSFASPVALVRKENGDYRDYRALNKCTEKETYPMANVEDEFSNVSKRRGQTRKSGKGFQHREKEAQFGFSTRMRLVFANKPLFKLPGRHQRRCHSRGRQPPPSQLPRERNQVHERVQAMTPLASPGRLNCWPGSPLTGKMSGNAESRVSLSVIELSEAIARGMSRATGKSLPETLERQVSLNTSLQVNIIAEFNPLNGDIEEWLNSVDECATMYRWSDSLTSYLALGKLRGPAETWYRGLPTRMFAWPEWRQMLAENFAVKRDLHRALQIMMDCKPKARQSLYEYTYEKLALIHKLKLPLSGADQVNLIMSGINDKQIRFTVEAAGIKSPSELAKHFRGAECNAQKPVGLTRDARPVQSSRPASQRHYSNSNYKRPITSRVPNIYLSTIGTERIPVTHSTWVDITLDNITKHIELLLVTECVRDVEILTGQNFTELADTEYYKCGDKLQLVQTRCLNSVECLEIKNYQVEVGTIDPVAVNKPLTILNKHPQCLANTVKDIGQTSTTVARPPPSLDGYKRRRIP</sequence>
<dbReference type="Proteomes" id="UP000719412">
    <property type="component" value="Unassembled WGS sequence"/>
</dbReference>
<dbReference type="InterPro" id="IPR053134">
    <property type="entry name" value="RNA-dir_DNA_polymerase"/>
</dbReference>
<reference evidence="2" key="1">
    <citation type="journal article" date="2020" name="J Insects Food Feed">
        <title>The yellow mealworm (Tenebrio molitor) genome: a resource for the emerging insects as food and feed industry.</title>
        <authorList>
            <person name="Eriksson T."/>
            <person name="Andere A."/>
            <person name="Kelstrup H."/>
            <person name="Emery V."/>
            <person name="Picard C."/>
        </authorList>
    </citation>
    <scope>NUCLEOTIDE SEQUENCE</scope>
    <source>
        <strain evidence="2">Stoneville</strain>
        <tissue evidence="2">Whole head</tissue>
    </source>
</reference>
<dbReference type="AlphaFoldDB" id="A0A8J6HFP6"/>
<feature type="compositionally biased region" description="Basic residues" evidence="1">
    <location>
        <begin position="235"/>
        <end position="246"/>
    </location>
</feature>
<dbReference type="InterPro" id="IPR043502">
    <property type="entry name" value="DNA/RNA_pol_sf"/>
</dbReference>
<dbReference type="GO" id="GO:0071897">
    <property type="term" value="P:DNA biosynthetic process"/>
    <property type="evidence" value="ECO:0007669"/>
    <property type="project" value="UniProtKB-ARBA"/>
</dbReference>
<dbReference type="Gene3D" id="3.10.10.10">
    <property type="entry name" value="HIV Type 1 Reverse Transcriptase, subunit A, domain 1"/>
    <property type="match status" value="1"/>
</dbReference>
<gene>
    <name evidence="2" type="ORF">GEV33_009254</name>
</gene>
<feature type="compositionally biased region" description="Polar residues" evidence="1">
    <location>
        <begin position="506"/>
        <end position="521"/>
    </location>
</feature>
<feature type="region of interest" description="Disordered" evidence="1">
    <location>
        <begin position="235"/>
        <end position="260"/>
    </location>
</feature>